<dbReference type="AlphaFoldDB" id="A0A2I2MA46"/>
<protein>
    <submittedName>
        <fullName evidence="1">Uncharacterized protein</fullName>
    </submittedName>
</protein>
<evidence type="ECO:0000313" key="1">
    <source>
        <dbReference type="EMBL" id="SOU88930.1"/>
    </source>
</evidence>
<reference evidence="1 2" key="1">
    <citation type="submission" date="2017-11" db="EMBL/GenBank/DDBJ databases">
        <authorList>
            <person name="Duchaud E."/>
        </authorList>
    </citation>
    <scope>NUCLEOTIDE SEQUENCE [LARGE SCALE GENOMIC DNA]</scope>
    <source>
        <strain evidence="1 2">TNO010</strain>
    </source>
</reference>
<organism evidence="1 2">
    <name type="scientific">Tenacibaculum finnmarkense genomovar ulcerans</name>
    <dbReference type="NCBI Taxonomy" id="2781388"/>
    <lineage>
        <taxon>Bacteria</taxon>
        <taxon>Pseudomonadati</taxon>
        <taxon>Bacteroidota</taxon>
        <taxon>Flavobacteriia</taxon>
        <taxon>Flavobacteriales</taxon>
        <taxon>Flavobacteriaceae</taxon>
        <taxon>Tenacibaculum</taxon>
        <taxon>Tenacibaculum finnmarkense</taxon>
    </lineage>
</organism>
<name>A0A2I2MA46_9FLAO</name>
<proteinExistence type="predicted"/>
<dbReference type="RefSeq" id="WP_101914944.1">
    <property type="nucleotide sequence ID" value="NZ_JAJHTP010000021.1"/>
</dbReference>
<evidence type="ECO:0000313" key="2">
    <source>
        <dbReference type="Proteomes" id="UP000490060"/>
    </source>
</evidence>
<dbReference type="EMBL" id="OENE01000015">
    <property type="protein sequence ID" value="SOU88930.1"/>
    <property type="molecule type" value="Genomic_DNA"/>
</dbReference>
<dbReference type="Proteomes" id="UP000490060">
    <property type="component" value="Unassembled WGS sequence"/>
</dbReference>
<gene>
    <name evidence="1" type="ORF">TNO010_220376</name>
</gene>
<accession>A0A2I2MA46</accession>
<sequence length="154" mass="18095">MKHFTEFLEHQNTNTIELSKRASKLFFDIEKEQMAFDCLQDKLTCLHIEIDNVFVLSEEELEGFTGDQFDKIMMQGRKMGDNCCLLKILMEEKEVFISDKKKELVILQNKILELVKATPSNEFKAIQESNEQNSIFIRKTAKHLANSYNYDFNK</sequence>